<dbReference type="PROSITE" id="PS51462">
    <property type="entry name" value="NUDIX"/>
    <property type="match status" value="1"/>
</dbReference>
<keyword evidence="1 2" id="KW-0378">Hydrolase</keyword>
<organism evidence="4 5">
    <name type="scientific">Meiothermus luteus</name>
    <dbReference type="NCBI Taxonomy" id="2026184"/>
    <lineage>
        <taxon>Bacteria</taxon>
        <taxon>Thermotogati</taxon>
        <taxon>Deinococcota</taxon>
        <taxon>Deinococci</taxon>
        <taxon>Thermales</taxon>
        <taxon>Thermaceae</taxon>
        <taxon>Meiothermus</taxon>
    </lineage>
</organism>
<proteinExistence type="inferred from homology"/>
<dbReference type="InterPro" id="IPR020084">
    <property type="entry name" value="NUDIX_hydrolase_CS"/>
</dbReference>
<keyword evidence="5" id="KW-1185">Reference proteome</keyword>
<evidence type="ECO:0000256" key="2">
    <source>
        <dbReference type="RuleBase" id="RU003476"/>
    </source>
</evidence>
<evidence type="ECO:0000259" key="3">
    <source>
        <dbReference type="PROSITE" id="PS51462"/>
    </source>
</evidence>
<protein>
    <submittedName>
        <fullName evidence="4">Diadenosine hexaphosphate hydrolase</fullName>
        <ecNumber evidence="4">3.6.1.61</ecNumber>
    </submittedName>
</protein>
<dbReference type="Proteomes" id="UP000265800">
    <property type="component" value="Unassembled WGS sequence"/>
</dbReference>
<dbReference type="GO" id="GO:0006167">
    <property type="term" value="P:AMP biosynthetic process"/>
    <property type="evidence" value="ECO:0007669"/>
    <property type="project" value="TreeGrafter"/>
</dbReference>
<accession>A0A399EPV2</accession>
<dbReference type="InterPro" id="IPR000086">
    <property type="entry name" value="NUDIX_hydrolase_dom"/>
</dbReference>
<dbReference type="InterPro" id="IPR051325">
    <property type="entry name" value="Nudix_hydrolase_domain"/>
</dbReference>
<dbReference type="PANTHER" id="PTHR21340:SF0">
    <property type="entry name" value="BIS(5'-NUCLEOSYL)-TETRAPHOSPHATASE [ASYMMETRICAL]"/>
    <property type="match status" value="1"/>
</dbReference>
<dbReference type="PANTHER" id="PTHR21340">
    <property type="entry name" value="DIADENOSINE 5,5-P1,P4-TETRAPHOSPHATE PYROPHOSPHOHYDROLASE MUTT"/>
    <property type="match status" value="1"/>
</dbReference>
<dbReference type="InterPro" id="IPR020476">
    <property type="entry name" value="Nudix_hydrolase"/>
</dbReference>
<dbReference type="PRINTS" id="PR00502">
    <property type="entry name" value="NUDIXFAMILY"/>
</dbReference>
<evidence type="ECO:0000313" key="4">
    <source>
        <dbReference type="EMBL" id="RIH86028.1"/>
    </source>
</evidence>
<reference evidence="4 5" key="1">
    <citation type="submission" date="2018-08" db="EMBL/GenBank/DDBJ databases">
        <title>Meiothermus luteus KCTC 52599 genome sequencing project.</title>
        <authorList>
            <person name="Da Costa M.S."/>
            <person name="Albuquerque L."/>
            <person name="Raposo P."/>
            <person name="Froufe H.J.C."/>
            <person name="Barroso C.S."/>
            <person name="Egas C."/>
        </authorList>
    </citation>
    <scope>NUCLEOTIDE SEQUENCE [LARGE SCALE GENOMIC DNA]</scope>
    <source>
        <strain evidence="4 5">KCTC 52599</strain>
    </source>
</reference>
<dbReference type="CDD" id="cd03673">
    <property type="entry name" value="NUDIX_Ap6A_hydrolase"/>
    <property type="match status" value="1"/>
</dbReference>
<dbReference type="GO" id="GO:0006754">
    <property type="term" value="P:ATP biosynthetic process"/>
    <property type="evidence" value="ECO:0007669"/>
    <property type="project" value="TreeGrafter"/>
</dbReference>
<comment type="similarity">
    <text evidence="2">Belongs to the Nudix hydrolase family.</text>
</comment>
<sequence length="128" mass="13900">MREAVIGAGGVLFNPQGEVLLIRDCMGYWCFPKGHVEGGESLAEAALREVEEETGIRAEIVAELPATRYTNNKGVPRVIHWFLMRGEGAVRLEKGLSGGGFFSPEEARQLLAFREDVALLEQALGQGG</sequence>
<name>A0A399EPV2_9DEIN</name>
<dbReference type="SUPFAM" id="SSF55811">
    <property type="entry name" value="Nudix"/>
    <property type="match status" value="1"/>
</dbReference>
<evidence type="ECO:0000313" key="5">
    <source>
        <dbReference type="Proteomes" id="UP000265800"/>
    </source>
</evidence>
<dbReference type="RefSeq" id="WP_119360028.1">
    <property type="nucleotide sequence ID" value="NZ_QWKZ01000037.1"/>
</dbReference>
<gene>
    <name evidence="4" type="primary">ndx1</name>
    <name evidence="4" type="ORF">Mlute_01396</name>
</gene>
<dbReference type="InterPro" id="IPR015797">
    <property type="entry name" value="NUDIX_hydrolase-like_dom_sf"/>
</dbReference>
<dbReference type="Gene3D" id="3.90.79.10">
    <property type="entry name" value="Nucleoside Triphosphate Pyrophosphohydrolase"/>
    <property type="match status" value="1"/>
</dbReference>
<dbReference type="GO" id="GO:0004081">
    <property type="term" value="F:bis(5'-nucleosyl)-tetraphosphatase (asymmetrical) activity"/>
    <property type="evidence" value="ECO:0007669"/>
    <property type="project" value="TreeGrafter"/>
</dbReference>
<dbReference type="AlphaFoldDB" id="A0A399EPV2"/>
<feature type="domain" description="Nudix hydrolase" evidence="3">
    <location>
        <begin position="3"/>
        <end position="124"/>
    </location>
</feature>
<dbReference type="EMBL" id="QWKZ01000037">
    <property type="protein sequence ID" value="RIH86028.1"/>
    <property type="molecule type" value="Genomic_DNA"/>
</dbReference>
<dbReference type="OrthoDB" id="9816289at2"/>
<dbReference type="PROSITE" id="PS00893">
    <property type="entry name" value="NUDIX_BOX"/>
    <property type="match status" value="1"/>
</dbReference>
<evidence type="ECO:0000256" key="1">
    <source>
        <dbReference type="ARBA" id="ARBA00022801"/>
    </source>
</evidence>
<dbReference type="Pfam" id="PF00293">
    <property type="entry name" value="NUDIX"/>
    <property type="match status" value="1"/>
</dbReference>
<comment type="caution">
    <text evidence="4">The sequence shown here is derived from an EMBL/GenBank/DDBJ whole genome shotgun (WGS) entry which is preliminary data.</text>
</comment>
<dbReference type="EC" id="3.6.1.61" evidence="4"/>